<protein>
    <submittedName>
        <fullName evidence="2">Uncharacterized protein</fullName>
    </submittedName>
</protein>
<dbReference type="AlphaFoldDB" id="A0A915HPA0"/>
<name>A0A915HPA0_ROMCU</name>
<organism evidence="1 2">
    <name type="scientific">Romanomermis culicivorax</name>
    <name type="common">Nematode worm</name>
    <dbReference type="NCBI Taxonomy" id="13658"/>
    <lineage>
        <taxon>Eukaryota</taxon>
        <taxon>Metazoa</taxon>
        <taxon>Ecdysozoa</taxon>
        <taxon>Nematoda</taxon>
        <taxon>Enoplea</taxon>
        <taxon>Dorylaimia</taxon>
        <taxon>Mermithida</taxon>
        <taxon>Mermithoidea</taxon>
        <taxon>Mermithidae</taxon>
        <taxon>Romanomermis</taxon>
    </lineage>
</organism>
<sequence length="83" mass="9189">MPLSRSAQLLAAWSRNFTAYEQATFCPLSTTAIVPPAFAKVSERSFSRGWPAHVLTLFISGLDDGRFTGNCLKRGTINKFVHK</sequence>
<proteinExistence type="predicted"/>
<keyword evidence="1" id="KW-1185">Reference proteome</keyword>
<reference evidence="2" key="1">
    <citation type="submission" date="2022-11" db="UniProtKB">
        <authorList>
            <consortium name="WormBaseParasite"/>
        </authorList>
    </citation>
    <scope>IDENTIFICATION</scope>
</reference>
<accession>A0A915HPA0</accession>
<evidence type="ECO:0000313" key="1">
    <source>
        <dbReference type="Proteomes" id="UP000887565"/>
    </source>
</evidence>
<evidence type="ECO:0000313" key="2">
    <source>
        <dbReference type="WBParaSite" id="nRc.2.0.1.t03778-RA"/>
    </source>
</evidence>
<dbReference type="WBParaSite" id="nRc.2.0.1.t03778-RA">
    <property type="protein sequence ID" value="nRc.2.0.1.t03778-RA"/>
    <property type="gene ID" value="nRc.2.0.1.g03778"/>
</dbReference>
<dbReference type="Proteomes" id="UP000887565">
    <property type="component" value="Unplaced"/>
</dbReference>